<evidence type="ECO:0000313" key="2">
    <source>
        <dbReference type="Proteomes" id="UP000646749"/>
    </source>
</evidence>
<reference evidence="1 2" key="1">
    <citation type="submission" date="2021-01" db="EMBL/GenBank/DDBJ databases">
        <title>Whole genome shotgun sequence of Plantactinospora endophytica NBRC 110450.</title>
        <authorList>
            <person name="Komaki H."/>
            <person name="Tamura T."/>
        </authorList>
    </citation>
    <scope>NUCLEOTIDE SEQUENCE [LARGE SCALE GENOMIC DNA]</scope>
    <source>
        <strain evidence="1 2">NBRC 110450</strain>
    </source>
</reference>
<gene>
    <name evidence="1" type="ORF">Pen02_50300</name>
</gene>
<proteinExistence type="predicted"/>
<evidence type="ECO:0000313" key="1">
    <source>
        <dbReference type="EMBL" id="GIG90094.1"/>
    </source>
</evidence>
<comment type="caution">
    <text evidence="1">The sequence shown here is derived from an EMBL/GenBank/DDBJ whole genome shotgun (WGS) entry which is preliminary data.</text>
</comment>
<dbReference type="Proteomes" id="UP000646749">
    <property type="component" value="Unassembled WGS sequence"/>
</dbReference>
<name>A0ABQ4E5Y3_9ACTN</name>
<organism evidence="1 2">
    <name type="scientific">Plantactinospora endophytica</name>
    <dbReference type="NCBI Taxonomy" id="673535"/>
    <lineage>
        <taxon>Bacteria</taxon>
        <taxon>Bacillati</taxon>
        <taxon>Actinomycetota</taxon>
        <taxon>Actinomycetes</taxon>
        <taxon>Micromonosporales</taxon>
        <taxon>Micromonosporaceae</taxon>
        <taxon>Plantactinospora</taxon>
    </lineage>
</organism>
<sequence>MKIAHDQGRWAYRATGKPLLAGLCAIFPAPSRDPGARLGLGGGGGREYRSRWAAFGPNVIAMFGTAGVVRPAGFLLLGPAAVRLASTRHCDLPVQPNRLAVLAVQSNRLDTGARG</sequence>
<accession>A0ABQ4E5Y3</accession>
<protein>
    <submittedName>
        <fullName evidence="1">Uncharacterized protein</fullName>
    </submittedName>
</protein>
<keyword evidence="2" id="KW-1185">Reference proteome</keyword>
<dbReference type="EMBL" id="BONW01000022">
    <property type="protein sequence ID" value="GIG90094.1"/>
    <property type="molecule type" value="Genomic_DNA"/>
</dbReference>